<proteinExistence type="predicted"/>
<protein>
    <submittedName>
        <fullName evidence="1">Uncharacterized protein</fullName>
    </submittedName>
</protein>
<dbReference type="EMBL" id="BK015798">
    <property type="protein sequence ID" value="DAE25495.1"/>
    <property type="molecule type" value="Genomic_DNA"/>
</dbReference>
<name>A0A8S5R1W6_9CAUD</name>
<accession>A0A8S5R1W6</accession>
<evidence type="ECO:0000313" key="1">
    <source>
        <dbReference type="EMBL" id="DAE25495.1"/>
    </source>
</evidence>
<sequence>MKNLEDILHDYTRGDKPLDETNQELKELDCGLQLDPARNLISAQELAETRVGETPAEANGWGILDHGVGSLEKVHVVNGRTVDVDMGQEAAYVYIGGHKYRLRGDVLTEED</sequence>
<organism evidence="1">
    <name type="scientific">Myoviridae sp. ctxi06</name>
    <dbReference type="NCBI Taxonomy" id="2826713"/>
    <lineage>
        <taxon>Viruses</taxon>
        <taxon>Duplodnaviria</taxon>
        <taxon>Heunggongvirae</taxon>
        <taxon>Uroviricota</taxon>
        <taxon>Caudoviricetes</taxon>
    </lineage>
</organism>
<reference evidence="1" key="1">
    <citation type="journal article" date="2021" name="Proc. Natl. Acad. Sci. U.S.A.">
        <title>A Catalog of Tens of Thousands of Viruses from Human Metagenomes Reveals Hidden Associations with Chronic Diseases.</title>
        <authorList>
            <person name="Tisza M.J."/>
            <person name="Buck C.B."/>
        </authorList>
    </citation>
    <scope>NUCLEOTIDE SEQUENCE</scope>
    <source>
        <strain evidence="1">Ctxi06</strain>
    </source>
</reference>